<evidence type="ECO:0000256" key="3">
    <source>
        <dbReference type="SAM" id="Coils"/>
    </source>
</evidence>
<evidence type="ECO:0000313" key="6">
    <source>
        <dbReference type="EMBL" id="MFC3230869.1"/>
    </source>
</evidence>
<protein>
    <submittedName>
        <fullName evidence="6">HlyD family efflux transporter periplasmic adaptor subunit</fullName>
    </submittedName>
</protein>
<organism evidence="6 7">
    <name type="scientific">Marinibaculum pumilum</name>
    <dbReference type="NCBI Taxonomy" id="1766165"/>
    <lineage>
        <taxon>Bacteria</taxon>
        <taxon>Pseudomonadati</taxon>
        <taxon>Pseudomonadota</taxon>
        <taxon>Alphaproteobacteria</taxon>
        <taxon>Rhodospirillales</taxon>
        <taxon>Rhodospirillaceae</taxon>
        <taxon>Marinibaculum</taxon>
    </lineage>
</organism>
<dbReference type="Proteomes" id="UP001595528">
    <property type="component" value="Unassembled WGS sequence"/>
</dbReference>
<proteinExistence type="predicted"/>
<dbReference type="EMBL" id="JBHRTR010000050">
    <property type="protein sequence ID" value="MFC3230869.1"/>
    <property type="molecule type" value="Genomic_DNA"/>
</dbReference>
<dbReference type="RefSeq" id="WP_379906330.1">
    <property type="nucleotide sequence ID" value="NZ_JBHRTR010000050.1"/>
</dbReference>
<keyword evidence="7" id="KW-1185">Reference proteome</keyword>
<comment type="caution">
    <text evidence="6">The sequence shown here is derived from an EMBL/GenBank/DDBJ whole genome shotgun (WGS) entry which is preliminary data.</text>
</comment>
<feature type="transmembrane region" description="Helical" evidence="4">
    <location>
        <begin position="167"/>
        <end position="186"/>
    </location>
</feature>
<evidence type="ECO:0000256" key="2">
    <source>
        <dbReference type="ARBA" id="ARBA00023054"/>
    </source>
</evidence>
<dbReference type="PANTHER" id="PTHR32347">
    <property type="entry name" value="EFFLUX SYSTEM COMPONENT YKNX-RELATED"/>
    <property type="match status" value="1"/>
</dbReference>
<evidence type="ECO:0000256" key="4">
    <source>
        <dbReference type="SAM" id="Phobius"/>
    </source>
</evidence>
<dbReference type="PANTHER" id="PTHR32347:SF14">
    <property type="entry name" value="EFFLUX SYSTEM COMPONENT YKNX-RELATED"/>
    <property type="match status" value="1"/>
</dbReference>
<gene>
    <name evidence="6" type="ORF">ACFOGJ_26730</name>
</gene>
<evidence type="ECO:0000313" key="7">
    <source>
        <dbReference type="Proteomes" id="UP001595528"/>
    </source>
</evidence>
<dbReference type="Pfam" id="PF25990">
    <property type="entry name" value="Beta-barrel_YknX"/>
    <property type="match status" value="1"/>
</dbReference>
<keyword evidence="4" id="KW-0472">Membrane</keyword>
<comment type="subcellular location">
    <subcellularLocation>
        <location evidence="1">Cell envelope</location>
    </subcellularLocation>
</comment>
<dbReference type="Gene3D" id="2.40.50.100">
    <property type="match status" value="1"/>
</dbReference>
<keyword evidence="4" id="KW-0812">Transmembrane</keyword>
<keyword evidence="2 3" id="KW-0175">Coiled coil</keyword>
<accession>A0ABV7L8K9</accession>
<dbReference type="Gene3D" id="1.10.287.470">
    <property type="entry name" value="Helix hairpin bin"/>
    <property type="match status" value="2"/>
</dbReference>
<dbReference type="SUPFAM" id="SSF111369">
    <property type="entry name" value="HlyD-like secretion proteins"/>
    <property type="match status" value="1"/>
</dbReference>
<evidence type="ECO:0000256" key="1">
    <source>
        <dbReference type="ARBA" id="ARBA00004196"/>
    </source>
</evidence>
<name>A0ABV7L8K9_9PROT</name>
<evidence type="ECO:0000259" key="5">
    <source>
        <dbReference type="Pfam" id="PF25990"/>
    </source>
</evidence>
<dbReference type="Gene3D" id="2.40.30.170">
    <property type="match status" value="1"/>
</dbReference>
<sequence>MTAGAAGDGAADGAADPEALLSREDVGILLVRDADGLIERCNARAAALMGLPADRLAGHRLTGVAGNFARFAAAAYGPQAPPPGETRRVELPRGALDVDRVATEGGLTAVRFRPAPAGAAAAGTAGGEAIAAEADSQNRQIAEAYRRSVAENAELRTAATLGNRSRIMATAAVIGIFLFVGGWSWMATQLNVQDLDQVLGLDGGGASTRLQVMQVTAQPLTNAVNLTGTLEPGRVVNLVAPFAGQIREMSFTYGERVEKGKVLLSLDTDDVEVQLRDAETALIQARQKLDEVRNWQTSSSVTSAQRSLEQAQMSLSQSQQNYQQTKALYEKGIVSQQELTSANSTFQNARVSVSGAKEALDAARKQGNKEALEVARLAFENAKFKYDSLKKKVSEAEVKAPVSGIVLRPVQAGRSGGAGSNEGSGILAVGAPVTANQILLSVGDLETLSISAQVSEYNIGSMKTGLKVDVTSDALPGTTLHGEVTSVSSQASSGSGSVPTFGTTITVKSMTDEARQKIRVGMSANLQVIIYRNPSALVVPVNAVLGGPGNARVLVVEGGTGSDPKPVDVKLGQRTASGIEITSGLKAGQSVVTNASRATVTAAN</sequence>
<dbReference type="InterPro" id="IPR058636">
    <property type="entry name" value="Beta-barrel_YknX"/>
</dbReference>
<feature type="coiled-coil region" evidence="3">
    <location>
        <begin position="268"/>
        <end position="328"/>
    </location>
</feature>
<keyword evidence="4" id="KW-1133">Transmembrane helix</keyword>
<dbReference type="InterPro" id="IPR050465">
    <property type="entry name" value="UPF0194_transport"/>
</dbReference>
<reference evidence="7" key="1">
    <citation type="journal article" date="2019" name="Int. J. Syst. Evol. Microbiol.">
        <title>The Global Catalogue of Microorganisms (GCM) 10K type strain sequencing project: providing services to taxonomists for standard genome sequencing and annotation.</title>
        <authorList>
            <consortium name="The Broad Institute Genomics Platform"/>
            <consortium name="The Broad Institute Genome Sequencing Center for Infectious Disease"/>
            <person name="Wu L."/>
            <person name="Ma J."/>
        </authorList>
    </citation>
    <scope>NUCLEOTIDE SEQUENCE [LARGE SCALE GENOMIC DNA]</scope>
    <source>
        <strain evidence="7">KCTC 42964</strain>
    </source>
</reference>
<feature type="domain" description="YknX-like beta-barrel" evidence="5">
    <location>
        <begin position="449"/>
        <end position="522"/>
    </location>
</feature>
<dbReference type="Gene3D" id="2.40.420.20">
    <property type="match status" value="1"/>
</dbReference>